<dbReference type="Pfam" id="PF01047">
    <property type="entry name" value="MarR"/>
    <property type="match status" value="1"/>
</dbReference>
<dbReference type="PANTHER" id="PTHR33164:SF43">
    <property type="entry name" value="HTH-TYPE TRANSCRIPTIONAL REPRESSOR YETL"/>
    <property type="match status" value="1"/>
</dbReference>
<dbReference type="STRING" id="1229726.GRFL_0635"/>
<dbReference type="PRINTS" id="PR00598">
    <property type="entry name" value="HTHMARR"/>
</dbReference>
<dbReference type="AlphaFoldDB" id="A0A1L7I169"/>
<proteinExistence type="predicted"/>
<name>A0A1L7I169_9FLAO</name>
<evidence type="ECO:0000313" key="1">
    <source>
        <dbReference type="EMBL" id="APU67359.1"/>
    </source>
</evidence>
<dbReference type="PROSITE" id="PS50995">
    <property type="entry name" value="HTH_MARR_2"/>
    <property type="match status" value="1"/>
</dbReference>
<keyword evidence="2" id="KW-1185">Reference proteome</keyword>
<evidence type="ECO:0000313" key="2">
    <source>
        <dbReference type="Proteomes" id="UP000186230"/>
    </source>
</evidence>
<dbReference type="EMBL" id="CP016359">
    <property type="protein sequence ID" value="APU67359.1"/>
    <property type="molecule type" value="Genomic_DNA"/>
</dbReference>
<dbReference type="KEGG" id="gfl:GRFL_0635"/>
<reference evidence="1 2" key="1">
    <citation type="submission" date="2016-07" db="EMBL/GenBank/DDBJ databases">
        <title>Multi-omics approach to identify versatile polysaccharide utilization systems of a marine flavobacterium Gramella flava.</title>
        <authorList>
            <person name="Tang K."/>
        </authorList>
    </citation>
    <scope>NUCLEOTIDE SEQUENCE [LARGE SCALE GENOMIC DNA]</scope>
    <source>
        <strain evidence="1 2">JLT2011</strain>
    </source>
</reference>
<gene>
    <name evidence="1" type="ORF">GRFL_0635</name>
</gene>
<dbReference type="InterPro" id="IPR036388">
    <property type="entry name" value="WH-like_DNA-bd_sf"/>
</dbReference>
<dbReference type="RefSeq" id="WP_083645941.1">
    <property type="nucleotide sequence ID" value="NZ_AMRU01000003.1"/>
</dbReference>
<organism evidence="1 2">
    <name type="scientific">Christiangramia flava JLT2011</name>
    <dbReference type="NCBI Taxonomy" id="1229726"/>
    <lineage>
        <taxon>Bacteria</taxon>
        <taxon>Pseudomonadati</taxon>
        <taxon>Bacteroidota</taxon>
        <taxon>Flavobacteriia</taxon>
        <taxon>Flavobacteriales</taxon>
        <taxon>Flavobacteriaceae</taxon>
        <taxon>Christiangramia</taxon>
    </lineage>
</organism>
<dbReference type="InterPro" id="IPR036390">
    <property type="entry name" value="WH_DNA-bd_sf"/>
</dbReference>
<protein>
    <submittedName>
        <fullName evidence="1">Transcriptional regulator, MarR family</fullName>
    </submittedName>
</protein>
<dbReference type="InterPro" id="IPR039422">
    <property type="entry name" value="MarR/SlyA-like"/>
</dbReference>
<dbReference type="SMART" id="SM00347">
    <property type="entry name" value="HTH_MARR"/>
    <property type="match status" value="1"/>
</dbReference>
<dbReference type="InterPro" id="IPR000835">
    <property type="entry name" value="HTH_MarR-typ"/>
</dbReference>
<dbReference type="Proteomes" id="UP000186230">
    <property type="component" value="Chromosome"/>
</dbReference>
<dbReference type="GO" id="GO:0003700">
    <property type="term" value="F:DNA-binding transcription factor activity"/>
    <property type="evidence" value="ECO:0007669"/>
    <property type="project" value="InterPro"/>
</dbReference>
<dbReference type="OrthoDB" id="763883at2"/>
<dbReference type="GO" id="GO:0006950">
    <property type="term" value="P:response to stress"/>
    <property type="evidence" value="ECO:0007669"/>
    <property type="project" value="TreeGrafter"/>
</dbReference>
<dbReference type="Gene3D" id="1.10.10.10">
    <property type="entry name" value="Winged helix-like DNA-binding domain superfamily/Winged helix DNA-binding domain"/>
    <property type="match status" value="1"/>
</dbReference>
<accession>A0A1L7I169</accession>
<sequence length="150" mass="17281">MKIEEIIKTSAELPNSRRLVLNLIITANHVTEKVVEVLKPFGISNQQFNVLRILRGQKGKPANLYTIQERMVTKMSNTTRLVDKLVKNDLCERIVCPSNRRKVEIRITQEGLKLLEKVDPLMEKVEKEIAEKLTEKEIESLNAYLNGLRT</sequence>
<dbReference type="PANTHER" id="PTHR33164">
    <property type="entry name" value="TRANSCRIPTIONAL REGULATOR, MARR FAMILY"/>
    <property type="match status" value="1"/>
</dbReference>
<dbReference type="SUPFAM" id="SSF46785">
    <property type="entry name" value="Winged helix' DNA-binding domain"/>
    <property type="match status" value="1"/>
</dbReference>